<comment type="caution">
    <text evidence="1">The sequence shown here is derived from an EMBL/GenBank/DDBJ whole genome shotgun (WGS) entry which is preliminary data.</text>
</comment>
<organism evidence="1 2">
    <name type="scientific">Buttiauxella brennerae ATCC 51605</name>
    <dbReference type="NCBI Taxonomy" id="1354251"/>
    <lineage>
        <taxon>Bacteria</taxon>
        <taxon>Pseudomonadati</taxon>
        <taxon>Pseudomonadota</taxon>
        <taxon>Gammaproteobacteria</taxon>
        <taxon>Enterobacterales</taxon>
        <taxon>Enterobacteriaceae</taxon>
        <taxon>Buttiauxella</taxon>
    </lineage>
</organism>
<protein>
    <submittedName>
        <fullName evidence="1">NinB family phage DNA recombination protein</fullName>
    </submittedName>
</protein>
<dbReference type="InterPro" id="IPR008711">
    <property type="entry name" value="Recombinase_NinB"/>
</dbReference>
<evidence type="ECO:0000313" key="1">
    <source>
        <dbReference type="EMBL" id="OAT32015.1"/>
    </source>
</evidence>
<dbReference type="InterPro" id="IPR036619">
    <property type="entry name" value="NinB_sf"/>
</dbReference>
<dbReference type="Pfam" id="PF05772">
    <property type="entry name" value="NinB"/>
    <property type="match status" value="1"/>
</dbReference>
<name>A0A1B7IQK6_9ENTR</name>
<accession>A0A1B7IQK6</accession>
<dbReference type="Proteomes" id="UP000078410">
    <property type="component" value="Unassembled WGS sequence"/>
</dbReference>
<dbReference type="AlphaFoldDB" id="A0A1B7IQK6"/>
<dbReference type="PATRIC" id="fig|1354251.4.peg.1969"/>
<dbReference type="OrthoDB" id="6064804at2"/>
<keyword evidence="2" id="KW-1185">Reference proteome</keyword>
<sequence length="136" mass="15475">MKQTLMLRDERIRQNAINIINSLLTDKDRPVTIRISDYKRNLDQNAKFHALLGDIARQAEWCGKKLKPEQWKVLLISGHTVATKQQAEIVPGIEGEFVNIRESSAEMSVSRMASLIEYVTAWAVGQGIKFTEGRYS</sequence>
<reference evidence="1 2" key="1">
    <citation type="submission" date="2016-04" db="EMBL/GenBank/DDBJ databases">
        <title>ATOL: Assembling a taxonomically balanced genome-scale reconstruction of the evolutionary history of the Enterobacteriaceae.</title>
        <authorList>
            <person name="Plunkett G.III."/>
            <person name="Neeno-Eckwall E.C."/>
            <person name="Glasner J.D."/>
            <person name="Perna N.T."/>
        </authorList>
    </citation>
    <scope>NUCLEOTIDE SEQUENCE [LARGE SCALE GENOMIC DNA]</scope>
    <source>
        <strain evidence="1 2">ATCC 51605</strain>
    </source>
</reference>
<proteinExistence type="predicted"/>
<gene>
    <name evidence="1" type="ORF">M975_1907</name>
</gene>
<dbReference type="RefSeq" id="WP_064558983.1">
    <property type="nucleotide sequence ID" value="NZ_LXER01000017.1"/>
</dbReference>
<dbReference type="SUPFAM" id="SSF103370">
    <property type="entry name" value="NinB"/>
    <property type="match status" value="1"/>
</dbReference>
<evidence type="ECO:0000313" key="2">
    <source>
        <dbReference type="Proteomes" id="UP000078410"/>
    </source>
</evidence>
<dbReference type="EMBL" id="LXER01000017">
    <property type="protein sequence ID" value="OAT32015.1"/>
    <property type="molecule type" value="Genomic_DNA"/>
</dbReference>
<dbReference type="Gene3D" id="1.10.3790.10">
    <property type="entry name" value="NinB"/>
    <property type="match status" value="1"/>
</dbReference>